<proteinExistence type="predicted"/>
<evidence type="ECO:0008006" key="2">
    <source>
        <dbReference type="Google" id="ProtNLM"/>
    </source>
</evidence>
<accession>E6PPP3</accession>
<gene>
    <name evidence="1" type="ORF">CARN2_1527</name>
</gene>
<protein>
    <recommendedName>
        <fullName evidence="2">PilZ domain-containing protein</fullName>
    </recommendedName>
</protein>
<dbReference type="AlphaFoldDB" id="E6PPP3"/>
<comment type="caution">
    <text evidence="1">The sequence shown here is derived from an EMBL/GenBank/DDBJ whole genome shotgun (WGS) entry which is preliminary data.</text>
</comment>
<organism evidence="1">
    <name type="scientific">mine drainage metagenome</name>
    <dbReference type="NCBI Taxonomy" id="410659"/>
    <lineage>
        <taxon>unclassified sequences</taxon>
        <taxon>metagenomes</taxon>
        <taxon>ecological metagenomes</taxon>
    </lineage>
</organism>
<dbReference type="EMBL" id="CABM01000036">
    <property type="protein sequence ID" value="CBH96897.1"/>
    <property type="molecule type" value="Genomic_DNA"/>
</dbReference>
<sequence>MTRRFNDPTSKLVDVDWDDPRLQDLLQKIEGLRLDNRGTFKARPVRLHLGWHVISGPDSSGVPVTVVGDSGPGGLVIKTDFPLQPGEPVTLDRRLATGVGSLLQCDVERCKSGSRPEDQGHGVFISWLRVHRTR</sequence>
<name>E6PPP3_9ZZZZ</name>
<reference evidence="1" key="1">
    <citation type="submission" date="2009-10" db="EMBL/GenBank/DDBJ databases">
        <title>Diversity of trophic interactions inside an arsenic-rich microbial ecosystem.</title>
        <authorList>
            <person name="Bertin P.N."/>
            <person name="Heinrich-Salmeron A."/>
            <person name="Pelletier E."/>
            <person name="Goulhen-Chollet F."/>
            <person name="Arsene-Ploetze F."/>
            <person name="Gallien S."/>
            <person name="Calteau A."/>
            <person name="Vallenet D."/>
            <person name="Casiot C."/>
            <person name="Chane-Woon-Ming B."/>
            <person name="Giloteaux L."/>
            <person name="Barakat M."/>
            <person name="Bonnefoy V."/>
            <person name="Bruneel O."/>
            <person name="Chandler M."/>
            <person name="Cleiss J."/>
            <person name="Duran R."/>
            <person name="Elbaz-Poulichet F."/>
            <person name="Fonknechten N."/>
            <person name="Lauga B."/>
            <person name="Mornico D."/>
            <person name="Ortet P."/>
            <person name="Schaeffer C."/>
            <person name="Siguier P."/>
            <person name="Alexander Thil Smith A."/>
            <person name="Van Dorsselaer A."/>
            <person name="Weissenbach J."/>
            <person name="Medigue C."/>
            <person name="Le Paslier D."/>
        </authorList>
    </citation>
    <scope>NUCLEOTIDE SEQUENCE</scope>
</reference>
<evidence type="ECO:0000313" key="1">
    <source>
        <dbReference type="EMBL" id="CBH96897.1"/>
    </source>
</evidence>